<keyword evidence="3" id="KW-1185">Reference proteome</keyword>
<name>A0A848LDJ3_9BACT</name>
<evidence type="ECO:0000256" key="1">
    <source>
        <dbReference type="SAM" id="MobiDB-lite"/>
    </source>
</evidence>
<feature type="region of interest" description="Disordered" evidence="1">
    <location>
        <begin position="1"/>
        <end position="37"/>
    </location>
</feature>
<gene>
    <name evidence="2" type="ORF">HG543_16860</name>
</gene>
<dbReference type="InterPro" id="IPR012347">
    <property type="entry name" value="Ferritin-like"/>
</dbReference>
<dbReference type="RefSeq" id="WP_169345803.1">
    <property type="nucleotide sequence ID" value="NZ_JABBJJ010000069.1"/>
</dbReference>
<dbReference type="EMBL" id="JABBJJ010000069">
    <property type="protein sequence ID" value="NMO16516.1"/>
    <property type="molecule type" value="Genomic_DNA"/>
</dbReference>
<proteinExistence type="predicted"/>
<evidence type="ECO:0000313" key="2">
    <source>
        <dbReference type="EMBL" id="NMO16516.1"/>
    </source>
</evidence>
<dbReference type="InterPro" id="IPR009078">
    <property type="entry name" value="Ferritin-like_SF"/>
</dbReference>
<accession>A0A848LDJ3</accession>
<comment type="caution">
    <text evidence="2">The sequence shown here is derived from an EMBL/GenBank/DDBJ whole genome shotgun (WGS) entry which is preliminary data.</text>
</comment>
<sequence length="259" mass="27448">MKKTTSDIGMNKTGIGTSPIDSADITKAAQERQPSHLGDDTLILKVRQQYALESGGVGSVPPPSSLKGVAKTAVDMLKGSKPTVFIDKLGERAAFERTGTRLYQGALAKFEVLGSWEGGPTREGLERILNDELSHFGLVTEALVKLGADPTAMTPCADVAAVSSMGLPAVVSDPRMNLRDTLHALLVAELTDNAGWEMLIELARGLGHDELADRFQMALDAEAQHLAMVRGWLSAGVTLEARANPVPQAEATNAPTPLV</sequence>
<protein>
    <submittedName>
        <fullName evidence="2">Ferritin-like domain-containing protein</fullName>
    </submittedName>
</protein>
<dbReference type="CDD" id="cd00657">
    <property type="entry name" value="Ferritin_like"/>
    <property type="match status" value="1"/>
</dbReference>
<dbReference type="SUPFAM" id="SSF47240">
    <property type="entry name" value="Ferritin-like"/>
    <property type="match status" value="1"/>
</dbReference>
<dbReference type="Gene3D" id="1.20.1260.10">
    <property type="match status" value="1"/>
</dbReference>
<reference evidence="2 3" key="1">
    <citation type="submission" date="2020-04" db="EMBL/GenBank/DDBJ databases">
        <title>Draft genome of Pyxidicoccus fallax type strain.</title>
        <authorList>
            <person name="Whitworth D.E."/>
        </authorList>
    </citation>
    <scope>NUCLEOTIDE SEQUENCE [LARGE SCALE GENOMIC DNA]</scope>
    <source>
        <strain evidence="2 3">DSM 14698</strain>
    </source>
</reference>
<dbReference type="AlphaFoldDB" id="A0A848LDJ3"/>
<evidence type="ECO:0000313" key="3">
    <source>
        <dbReference type="Proteomes" id="UP000518300"/>
    </source>
</evidence>
<organism evidence="2 3">
    <name type="scientific">Pyxidicoccus fallax</name>
    <dbReference type="NCBI Taxonomy" id="394095"/>
    <lineage>
        <taxon>Bacteria</taxon>
        <taxon>Pseudomonadati</taxon>
        <taxon>Myxococcota</taxon>
        <taxon>Myxococcia</taxon>
        <taxon>Myxococcales</taxon>
        <taxon>Cystobacterineae</taxon>
        <taxon>Myxococcaceae</taxon>
        <taxon>Pyxidicoccus</taxon>
    </lineage>
</organism>
<dbReference type="Proteomes" id="UP000518300">
    <property type="component" value="Unassembled WGS sequence"/>
</dbReference>